<accession>A0ABR4N4P7</accession>
<evidence type="ECO:0000256" key="1">
    <source>
        <dbReference type="ARBA" id="ARBA00006207"/>
    </source>
</evidence>
<comment type="caution">
    <text evidence="4">The sequence shown here is derived from an EMBL/GenBank/DDBJ whole genome shotgun (WGS) entry which is preliminary data.</text>
</comment>
<comment type="similarity">
    <text evidence="1">Belongs to the proteasome subunit S11 family.</text>
</comment>
<dbReference type="PANTHER" id="PTHR10539">
    <property type="entry name" value="26S PROTEASOME NON-ATPASE REGULATORY SUBUNIT 13"/>
    <property type="match status" value="1"/>
</dbReference>
<evidence type="ECO:0000313" key="4">
    <source>
        <dbReference type="EMBL" id="KAL2914444.1"/>
    </source>
</evidence>
<protein>
    <submittedName>
        <fullName evidence="4">26S proteasome regulatory subunit</fullName>
    </submittedName>
</protein>
<dbReference type="PROSITE" id="PS50250">
    <property type="entry name" value="PCI"/>
    <property type="match status" value="1"/>
</dbReference>
<keyword evidence="2 4" id="KW-0647">Proteasome</keyword>
<evidence type="ECO:0000313" key="5">
    <source>
        <dbReference type="Proteomes" id="UP001527925"/>
    </source>
</evidence>
<dbReference type="EMBL" id="JADGIZ020000033">
    <property type="protein sequence ID" value="KAL2914444.1"/>
    <property type="molecule type" value="Genomic_DNA"/>
</dbReference>
<dbReference type="Pfam" id="PF22037">
    <property type="entry name" value="PSD13_N"/>
    <property type="match status" value="1"/>
</dbReference>
<dbReference type="InterPro" id="IPR036390">
    <property type="entry name" value="WH_DNA-bd_sf"/>
</dbReference>
<dbReference type="SMART" id="SM00088">
    <property type="entry name" value="PINT"/>
    <property type="match status" value="1"/>
</dbReference>
<dbReference type="Proteomes" id="UP001527925">
    <property type="component" value="Unassembled WGS sequence"/>
</dbReference>
<dbReference type="PANTHER" id="PTHR10539:SF0">
    <property type="entry name" value="26S PROTEASOME NON-ATPASE REGULATORY SUBUNIT 13"/>
    <property type="match status" value="1"/>
</dbReference>
<organism evidence="4 5">
    <name type="scientific">Polyrhizophydium stewartii</name>
    <dbReference type="NCBI Taxonomy" id="2732419"/>
    <lineage>
        <taxon>Eukaryota</taxon>
        <taxon>Fungi</taxon>
        <taxon>Fungi incertae sedis</taxon>
        <taxon>Chytridiomycota</taxon>
        <taxon>Chytridiomycota incertae sedis</taxon>
        <taxon>Chytridiomycetes</taxon>
        <taxon>Rhizophydiales</taxon>
        <taxon>Rhizophydiales incertae sedis</taxon>
        <taxon>Polyrhizophydium</taxon>
    </lineage>
</organism>
<reference evidence="4 5" key="1">
    <citation type="submission" date="2023-09" db="EMBL/GenBank/DDBJ databases">
        <title>Pangenome analysis of Batrachochytrium dendrobatidis and related Chytrids.</title>
        <authorList>
            <person name="Yacoub M.N."/>
            <person name="Stajich J.E."/>
            <person name="James T.Y."/>
        </authorList>
    </citation>
    <scope>NUCLEOTIDE SEQUENCE [LARGE SCALE GENOMIC DNA]</scope>
    <source>
        <strain evidence="4 5">JEL0888</strain>
    </source>
</reference>
<dbReference type="Pfam" id="PF01399">
    <property type="entry name" value="PCI"/>
    <property type="match status" value="1"/>
</dbReference>
<dbReference type="GO" id="GO:0000502">
    <property type="term" value="C:proteasome complex"/>
    <property type="evidence" value="ECO:0007669"/>
    <property type="project" value="UniProtKB-KW"/>
</dbReference>
<name>A0ABR4N4P7_9FUNG</name>
<feature type="domain" description="PCI" evidence="3">
    <location>
        <begin position="177"/>
        <end position="347"/>
    </location>
</feature>
<evidence type="ECO:0000256" key="2">
    <source>
        <dbReference type="ARBA" id="ARBA00022942"/>
    </source>
</evidence>
<dbReference type="InterPro" id="IPR000717">
    <property type="entry name" value="PCI_dom"/>
</dbReference>
<keyword evidence="5" id="KW-1185">Reference proteome</keyword>
<sequence length="388" mass="44299">MQVDRDVSGWLAAQRTSAPAELKEYYAKFEDLYDRKLWHQLTLTIEKFTSLLAAAPYLLPLYENFVVDFEKRINGISLVQFLTKAARQIKDPKAALAFLSAQADKLKSSSTGKEAYVLATMEAAHYKQVTGDLDGCKKSIDECEKLLDELPATEPVISAAFYRVSADYYKAKMAYQQYYHNALLFLSSVNIDDLGVQEKQERAYELAMSALLGESLYNFGELLIHPVLDSLKGTIFEWLRNLLFQFNLGDMEGFEKTSRSGDFLKQPLLANSLPFLRQKLCLMTLMEVIFKRSKEARGRMTFFEISRETRVALDEVEHLVMKAFSLGLIRGKIDEVDSVVLVSWVQPRVLEKSQIKTINDRLDDWVAKVHEQVSSLEQNESIKTLLVQ</sequence>
<evidence type="ECO:0000259" key="3">
    <source>
        <dbReference type="PROSITE" id="PS50250"/>
    </source>
</evidence>
<gene>
    <name evidence="4" type="primary">RPN9</name>
    <name evidence="4" type="ORF">HK105_206011</name>
</gene>
<dbReference type="InterPro" id="IPR054179">
    <property type="entry name" value="PSD13_N"/>
</dbReference>
<dbReference type="InterPro" id="IPR035298">
    <property type="entry name" value="PSMD13"/>
</dbReference>
<proteinExistence type="inferred from homology"/>
<dbReference type="SUPFAM" id="SSF46785">
    <property type="entry name" value="Winged helix' DNA-binding domain"/>
    <property type="match status" value="1"/>
</dbReference>